<sequence length="256" mass="28105">MIGFVDDRTESECEHCLPILNLATTSFFLDFDGVLCDLADTPDSIEVDPKLPALLTKLSDRVEGRLVVVSGRGIDDLAARLPGFRGTLIAGHGAEERIAGRMHRHKIAGAEMVERLGDMVEAFCATHAGMLCERKPTGVVLHFRKAEREAGRAYDFMRALDNSHEGFSLHHAKMAYELRPTGVSKEAAIRRVMDREGFYGTKPVFFGDDATDEPALSWVGARGGIAVKVGEGDTVARYRVPDPAFVRSFLSEQLGR</sequence>
<proteinExistence type="inferred from homology"/>
<dbReference type="GO" id="GO:0046872">
    <property type="term" value="F:metal ion binding"/>
    <property type="evidence" value="ECO:0007669"/>
    <property type="project" value="UniProtKB-KW"/>
</dbReference>
<dbReference type="AlphaFoldDB" id="A0A438AGB9"/>
<accession>A0A438AGB9</accession>
<dbReference type="Gene3D" id="3.40.50.1000">
    <property type="entry name" value="HAD superfamily/HAD-like"/>
    <property type="match status" value="1"/>
</dbReference>
<evidence type="ECO:0000313" key="6">
    <source>
        <dbReference type="Proteomes" id="UP000285908"/>
    </source>
</evidence>
<dbReference type="SUPFAM" id="SSF56784">
    <property type="entry name" value="HAD-like"/>
    <property type="match status" value="1"/>
</dbReference>
<dbReference type="InterPro" id="IPR006379">
    <property type="entry name" value="HAD-SF_hydro_IIB"/>
</dbReference>
<dbReference type="EMBL" id="RQXX01000004">
    <property type="protein sequence ID" value="RVV97665.1"/>
    <property type="molecule type" value="Genomic_DNA"/>
</dbReference>
<dbReference type="GO" id="GO:0004805">
    <property type="term" value="F:trehalose-phosphatase activity"/>
    <property type="evidence" value="ECO:0007669"/>
    <property type="project" value="UniProtKB-EC"/>
</dbReference>
<comment type="function">
    <text evidence="4">Removes the phosphate from trehalose 6-phosphate to produce free trehalose.</text>
</comment>
<keyword evidence="6" id="KW-1185">Reference proteome</keyword>
<keyword evidence="4" id="KW-0479">Metal-binding</keyword>
<dbReference type="PANTHER" id="PTHR43768:SF3">
    <property type="entry name" value="TREHALOSE 6-PHOSPHATE PHOSPHATASE"/>
    <property type="match status" value="1"/>
</dbReference>
<dbReference type="PANTHER" id="PTHR43768">
    <property type="entry name" value="TREHALOSE 6-PHOSPHATE PHOSPHATASE"/>
    <property type="match status" value="1"/>
</dbReference>
<comment type="caution">
    <text evidence="5">The sequence shown here is derived from an EMBL/GenBank/DDBJ whole genome shotgun (WGS) entry which is preliminary data.</text>
</comment>
<organism evidence="5 6">
    <name type="scientific">Mesobaculum littorinae</name>
    <dbReference type="NCBI Taxonomy" id="2486419"/>
    <lineage>
        <taxon>Bacteria</taxon>
        <taxon>Pseudomonadati</taxon>
        <taxon>Pseudomonadota</taxon>
        <taxon>Alphaproteobacteria</taxon>
        <taxon>Rhodobacterales</taxon>
        <taxon>Roseobacteraceae</taxon>
        <taxon>Mesobaculum</taxon>
    </lineage>
</organism>
<comment type="cofactor">
    <cofactor evidence="4">
        <name>Mg(2+)</name>
        <dbReference type="ChEBI" id="CHEBI:18420"/>
    </cofactor>
</comment>
<dbReference type="Proteomes" id="UP000285908">
    <property type="component" value="Unassembled WGS sequence"/>
</dbReference>
<dbReference type="OrthoDB" id="9814913at2"/>
<dbReference type="UniPathway" id="UPA00299"/>
<evidence type="ECO:0000256" key="4">
    <source>
        <dbReference type="RuleBase" id="RU361117"/>
    </source>
</evidence>
<comment type="pathway">
    <text evidence="1 4">Glycan biosynthesis; trehalose biosynthesis.</text>
</comment>
<gene>
    <name evidence="5" type="primary">otsB</name>
    <name evidence="5" type="ORF">EKE94_12895</name>
</gene>
<reference evidence="5 6" key="1">
    <citation type="submission" date="2018-11" db="EMBL/GenBank/DDBJ databases">
        <title>Mesobaculum littorinae gen. nov., sp. nov., isolated from Littorina scabra that represents a novel genus of the order Rhodobacteraceae.</title>
        <authorList>
            <person name="Li F."/>
        </authorList>
    </citation>
    <scope>NUCLEOTIDE SEQUENCE [LARGE SCALE GENOMIC DNA]</scope>
    <source>
        <strain evidence="5 6">M0103</strain>
    </source>
</reference>
<keyword evidence="4" id="KW-0460">Magnesium</keyword>
<dbReference type="InterPro" id="IPR036412">
    <property type="entry name" value="HAD-like_sf"/>
</dbReference>
<dbReference type="GO" id="GO:0005992">
    <property type="term" value="P:trehalose biosynthetic process"/>
    <property type="evidence" value="ECO:0007669"/>
    <property type="project" value="UniProtKB-UniPathway"/>
</dbReference>
<comment type="catalytic activity">
    <reaction evidence="4">
        <text>alpha,alpha-trehalose 6-phosphate + H2O = alpha,alpha-trehalose + phosphate</text>
        <dbReference type="Rhea" id="RHEA:23420"/>
        <dbReference type="ChEBI" id="CHEBI:15377"/>
        <dbReference type="ChEBI" id="CHEBI:16551"/>
        <dbReference type="ChEBI" id="CHEBI:43474"/>
        <dbReference type="ChEBI" id="CHEBI:58429"/>
        <dbReference type="EC" id="3.1.3.12"/>
    </reaction>
</comment>
<dbReference type="NCBIfam" id="TIGR01484">
    <property type="entry name" value="HAD-SF-IIB"/>
    <property type="match status" value="1"/>
</dbReference>
<evidence type="ECO:0000256" key="3">
    <source>
        <dbReference type="ARBA" id="ARBA00022801"/>
    </source>
</evidence>
<dbReference type="InterPro" id="IPR023214">
    <property type="entry name" value="HAD_sf"/>
</dbReference>
<evidence type="ECO:0000313" key="5">
    <source>
        <dbReference type="EMBL" id="RVV97665.1"/>
    </source>
</evidence>
<dbReference type="Pfam" id="PF02358">
    <property type="entry name" value="Trehalose_PPase"/>
    <property type="match status" value="1"/>
</dbReference>
<dbReference type="NCBIfam" id="TIGR00685">
    <property type="entry name" value="T6PP"/>
    <property type="match status" value="1"/>
</dbReference>
<dbReference type="Gene3D" id="3.30.70.1020">
    <property type="entry name" value="Trehalose-6-phosphate phosphatase related protein, domain 2"/>
    <property type="match status" value="1"/>
</dbReference>
<dbReference type="InterPro" id="IPR003337">
    <property type="entry name" value="Trehalose_PPase"/>
</dbReference>
<dbReference type="InterPro" id="IPR044651">
    <property type="entry name" value="OTSB-like"/>
</dbReference>
<comment type="similarity">
    <text evidence="2 4">Belongs to the trehalose phosphatase family.</text>
</comment>
<evidence type="ECO:0000256" key="2">
    <source>
        <dbReference type="ARBA" id="ARBA00008770"/>
    </source>
</evidence>
<keyword evidence="3 4" id="KW-0378">Hydrolase</keyword>
<evidence type="ECO:0000256" key="1">
    <source>
        <dbReference type="ARBA" id="ARBA00005199"/>
    </source>
</evidence>
<dbReference type="EC" id="3.1.3.12" evidence="4"/>
<protein>
    <recommendedName>
        <fullName evidence="4">Trehalose 6-phosphate phosphatase</fullName>
        <ecNumber evidence="4">3.1.3.12</ecNumber>
    </recommendedName>
</protein>
<name>A0A438AGB9_9RHOB</name>